<gene>
    <name evidence="8" type="ORF">OJ997_00250</name>
</gene>
<dbReference type="AlphaFoldDB" id="A0A9X3N2V1"/>
<keyword evidence="2" id="KW-0723">Serine/threonine-protein kinase</keyword>
<dbReference type="SMART" id="SM00220">
    <property type="entry name" value="S_TKc"/>
    <property type="match status" value="1"/>
</dbReference>
<dbReference type="InterPro" id="IPR027417">
    <property type="entry name" value="P-loop_NTPase"/>
</dbReference>
<evidence type="ECO:0000256" key="4">
    <source>
        <dbReference type="ARBA" id="ARBA00022741"/>
    </source>
</evidence>
<dbReference type="PANTHER" id="PTHR43289">
    <property type="entry name" value="MITOGEN-ACTIVATED PROTEIN KINASE KINASE KINASE 20-RELATED"/>
    <property type="match status" value="1"/>
</dbReference>
<evidence type="ECO:0000313" key="9">
    <source>
        <dbReference type="Proteomes" id="UP001147653"/>
    </source>
</evidence>
<dbReference type="CDD" id="cd14014">
    <property type="entry name" value="STKc_PknB_like"/>
    <property type="match status" value="1"/>
</dbReference>
<dbReference type="GO" id="GO:0005524">
    <property type="term" value="F:ATP binding"/>
    <property type="evidence" value="ECO:0007669"/>
    <property type="project" value="UniProtKB-KW"/>
</dbReference>
<evidence type="ECO:0000256" key="5">
    <source>
        <dbReference type="ARBA" id="ARBA00022777"/>
    </source>
</evidence>
<dbReference type="Pfam" id="PF13191">
    <property type="entry name" value="AAA_16"/>
    <property type="match status" value="1"/>
</dbReference>
<dbReference type="InterPro" id="IPR011009">
    <property type="entry name" value="Kinase-like_dom_sf"/>
</dbReference>
<dbReference type="SUPFAM" id="SSF56112">
    <property type="entry name" value="Protein kinase-like (PK-like)"/>
    <property type="match status" value="1"/>
</dbReference>
<keyword evidence="4" id="KW-0547">Nucleotide-binding</keyword>
<dbReference type="SUPFAM" id="SSF48452">
    <property type="entry name" value="TPR-like"/>
    <property type="match status" value="1"/>
</dbReference>
<dbReference type="Gene3D" id="3.30.200.20">
    <property type="entry name" value="Phosphorylase Kinase, domain 1"/>
    <property type="match status" value="1"/>
</dbReference>
<evidence type="ECO:0000256" key="3">
    <source>
        <dbReference type="ARBA" id="ARBA00022679"/>
    </source>
</evidence>
<dbReference type="PROSITE" id="PS50011">
    <property type="entry name" value="PROTEIN_KINASE_DOM"/>
    <property type="match status" value="1"/>
</dbReference>
<protein>
    <recommendedName>
        <fullName evidence="1">non-specific serine/threonine protein kinase</fullName>
        <ecNumber evidence="1">2.7.11.1</ecNumber>
    </recommendedName>
</protein>
<dbReference type="SUPFAM" id="SSF52540">
    <property type="entry name" value="P-loop containing nucleoside triphosphate hydrolases"/>
    <property type="match status" value="1"/>
</dbReference>
<keyword evidence="9" id="KW-1185">Reference proteome</keyword>
<proteinExistence type="predicted"/>
<reference evidence="8" key="1">
    <citation type="submission" date="2022-10" db="EMBL/GenBank/DDBJ databases">
        <title>The WGS of Solirubrobacter phytolaccae KCTC 29190.</title>
        <authorList>
            <person name="Jiang Z."/>
        </authorList>
    </citation>
    <scope>NUCLEOTIDE SEQUENCE</scope>
    <source>
        <strain evidence="8">KCTC 29190</strain>
    </source>
</reference>
<dbReference type="InterPro" id="IPR008271">
    <property type="entry name" value="Ser/Thr_kinase_AS"/>
</dbReference>
<dbReference type="PANTHER" id="PTHR43289:SF6">
    <property type="entry name" value="SERINE_THREONINE-PROTEIN KINASE NEKL-3"/>
    <property type="match status" value="1"/>
</dbReference>
<comment type="caution">
    <text evidence="8">The sequence shown here is derived from an EMBL/GenBank/DDBJ whole genome shotgun (WGS) entry which is preliminary data.</text>
</comment>
<dbReference type="EC" id="2.7.11.1" evidence="1"/>
<dbReference type="InterPro" id="IPR000719">
    <property type="entry name" value="Prot_kinase_dom"/>
</dbReference>
<evidence type="ECO:0000256" key="1">
    <source>
        <dbReference type="ARBA" id="ARBA00012513"/>
    </source>
</evidence>
<dbReference type="RefSeq" id="WP_270022964.1">
    <property type="nucleotide sequence ID" value="NZ_JAPDDP010000001.1"/>
</dbReference>
<dbReference type="InterPro" id="IPR011990">
    <property type="entry name" value="TPR-like_helical_dom_sf"/>
</dbReference>
<dbReference type="Pfam" id="PF00069">
    <property type="entry name" value="Pkinase"/>
    <property type="match status" value="1"/>
</dbReference>
<dbReference type="SMART" id="SM00382">
    <property type="entry name" value="AAA"/>
    <property type="match status" value="1"/>
</dbReference>
<keyword evidence="6" id="KW-0067">ATP-binding</keyword>
<dbReference type="Gene3D" id="1.10.510.10">
    <property type="entry name" value="Transferase(Phosphotransferase) domain 1"/>
    <property type="match status" value="1"/>
</dbReference>
<dbReference type="Proteomes" id="UP001147653">
    <property type="component" value="Unassembled WGS sequence"/>
</dbReference>
<accession>A0A9X3N2V1</accession>
<dbReference type="InterPro" id="IPR003593">
    <property type="entry name" value="AAA+_ATPase"/>
</dbReference>
<keyword evidence="3" id="KW-0808">Transferase</keyword>
<dbReference type="GO" id="GO:0004674">
    <property type="term" value="F:protein serine/threonine kinase activity"/>
    <property type="evidence" value="ECO:0007669"/>
    <property type="project" value="UniProtKB-KW"/>
</dbReference>
<evidence type="ECO:0000256" key="6">
    <source>
        <dbReference type="ARBA" id="ARBA00022840"/>
    </source>
</evidence>
<dbReference type="PROSITE" id="PS00108">
    <property type="entry name" value="PROTEIN_KINASE_ST"/>
    <property type="match status" value="1"/>
</dbReference>
<sequence>MPELAVGATFADHIIRGVAGRGGMGVVYRAVHLALKREVALKVIGGELSGSPEFRVRFQRECETAASIQHPRVVPIYHAGEEDGLLYVTMRFVEGTDLSRALMARGRLPIDDAMRVVKHVADGLQAAHAAGLVHRDVKPANILLDTDGSALLGDFGLTKHVSDEPLTREGVFVGTLDYAAPEQFDAGTVDARTDVYALGCVLYQALSGRVPYPAESDAAKMYAHLQAPPPRLDVLTDDVGPVLSEIVSRAMAKHPAERFQSAGELASALRTLSARPTLPGDVTLVSEDVNGGDHVTAIPLPPALTSEVGGGSFIGRVEPMARLRARYAGASEGTRQFVLLSGEPGIGKTRLASEIAREAHAGGATVLFGRSDAESLVPYQPFITAIQHRVAHRQTLYFPPELMPALAELGRFIPALRRHTPASAPVSGEPEVDRYRLFAAVTRLLAFVAREHPVVLILDDIQWADASTALLLAHMLQDPDPVKLLVVATMRDSETVADELLDLLARLRRTPSMEQIALAGLDEAETFALVLAREGGAVSDDAIARLHADTDGNPFFIEELLRGGEDLGVPEGVKTMIARRLARLDELTARVVTVASVVGREFRLEVLEALIDEPVERLISALEAAIGAGLIREVEDDVDRFVFAHALIREALYEEQSASRRVRAHYAIAQALELLAPRFPAPPAELAHHYLESRHLDREGRAIDYAVAAAEQAAAMLSWEQAAGHYRRALEGDLPADRRCELLLALGSAEERSGHPSARDTFARAAMLARRSVGPEALARAALGFAGRHAEAGIVDRDGIALLEEALEALGEGDSPLGVRVRARLADSLHFADAPERTFALSLAALEMARRIEDPEAQVAALQSRHAALLHVQYLDERLRLDEEILALAERIGVRELEALGRHWRIYDLLEAGSTAAALAEHEALTKLAVALRQPLYRHFAGGWEVVWAQMSGRVTEAERLAREAHELGQRAQARDADTIYAAQLLTLRRREDRLAEYVSTVETYVERHPALVAWRAVLPLAHLLNGERDEAVAVFEELAEDGFAAVPRDMFWFTATCVLGEACSHIGDVERAKELHALLLPYRDRMVQVTQAACFGSAERFLGLLAATFGDVDAASEHFEACLALNADRGVLPLIPFIRVEYAQRLLARGTPEDGVRARELVTTAYREAEAAGIEMLLARLKPLLDALESPTSTR</sequence>
<dbReference type="EMBL" id="JAPDDP010000001">
    <property type="protein sequence ID" value="MDA0178708.1"/>
    <property type="molecule type" value="Genomic_DNA"/>
</dbReference>
<evidence type="ECO:0000256" key="2">
    <source>
        <dbReference type="ARBA" id="ARBA00022527"/>
    </source>
</evidence>
<keyword evidence="5 8" id="KW-0418">Kinase</keyword>
<name>A0A9X3N2V1_9ACTN</name>
<dbReference type="InterPro" id="IPR041664">
    <property type="entry name" value="AAA_16"/>
</dbReference>
<evidence type="ECO:0000313" key="8">
    <source>
        <dbReference type="EMBL" id="MDA0178708.1"/>
    </source>
</evidence>
<dbReference type="Gene3D" id="3.40.50.300">
    <property type="entry name" value="P-loop containing nucleotide triphosphate hydrolases"/>
    <property type="match status" value="1"/>
</dbReference>
<organism evidence="8 9">
    <name type="scientific">Solirubrobacter phytolaccae</name>
    <dbReference type="NCBI Taxonomy" id="1404360"/>
    <lineage>
        <taxon>Bacteria</taxon>
        <taxon>Bacillati</taxon>
        <taxon>Actinomycetota</taxon>
        <taxon>Thermoleophilia</taxon>
        <taxon>Solirubrobacterales</taxon>
        <taxon>Solirubrobacteraceae</taxon>
        <taxon>Solirubrobacter</taxon>
    </lineage>
</organism>
<dbReference type="FunFam" id="1.10.510.10:FF:000021">
    <property type="entry name" value="Serine/threonine protein kinase"/>
    <property type="match status" value="1"/>
</dbReference>
<feature type="domain" description="Protein kinase" evidence="7">
    <location>
        <begin position="13"/>
        <end position="278"/>
    </location>
</feature>
<evidence type="ECO:0000259" key="7">
    <source>
        <dbReference type="PROSITE" id="PS50011"/>
    </source>
</evidence>